<dbReference type="Proteomes" id="UP000622552">
    <property type="component" value="Unassembled WGS sequence"/>
</dbReference>
<dbReference type="Pfam" id="PF13472">
    <property type="entry name" value="Lipase_GDSL_2"/>
    <property type="match status" value="1"/>
</dbReference>
<dbReference type="PANTHER" id="PTHR30383">
    <property type="entry name" value="THIOESTERASE 1/PROTEASE 1/LYSOPHOSPHOLIPASE L1"/>
    <property type="match status" value="1"/>
</dbReference>
<dbReference type="AlphaFoldDB" id="A0A8J7GLZ7"/>
<gene>
    <name evidence="2" type="ORF">IW245_005462</name>
</gene>
<dbReference type="RefSeq" id="WP_197005941.1">
    <property type="nucleotide sequence ID" value="NZ_BONS01000012.1"/>
</dbReference>
<accession>A0A8J7GLZ7</accession>
<dbReference type="InterPro" id="IPR051532">
    <property type="entry name" value="Ester_Hydrolysis_Enzymes"/>
</dbReference>
<dbReference type="InterPro" id="IPR013830">
    <property type="entry name" value="SGNH_hydro"/>
</dbReference>
<organism evidence="2 3">
    <name type="scientific">Longispora fulva</name>
    <dbReference type="NCBI Taxonomy" id="619741"/>
    <lineage>
        <taxon>Bacteria</taxon>
        <taxon>Bacillati</taxon>
        <taxon>Actinomycetota</taxon>
        <taxon>Actinomycetes</taxon>
        <taxon>Micromonosporales</taxon>
        <taxon>Micromonosporaceae</taxon>
        <taxon>Longispora</taxon>
    </lineage>
</organism>
<dbReference type="SUPFAM" id="SSF52266">
    <property type="entry name" value="SGNH hydrolase"/>
    <property type="match status" value="1"/>
</dbReference>
<dbReference type="PANTHER" id="PTHR30383:SF29">
    <property type="entry name" value="SGNH HYDROLASE-TYPE ESTERASE DOMAIN-CONTAINING PROTEIN"/>
    <property type="match status" value="1"/>
</dbReference>
<keyword evidence="3" id="KW-1185">Reference proteome</keyword>
<proteinExistence type="predicted"/>
<comment type="caution">
    <text evidence="2">The sequence shown here is derived from an EMBL/GenBank/DDBJ whole genome shotgun (WGS) entry which is preliminary data.</text>
</comment>
<protein>
    <submittedName>
        <fullName evidence="2">Lysophospholipase L1-like esterase</fullName>
    </submittedName>
</protein>
<dbReference type="InterPro" id="IPR036514">
    <property type="entry name" value="SGNH_hydro_sf"/>
</dbReference>
<feature type="domain" description="SGNH hydrolase-type esterase" evidence="1">
    <location>
        <begin position="12"/>
        <end position="203"/>
    </location>
</feature>
<name>A0A8J7GLZ7_9ACTN</name>
<dbReference type="Gene3D" id="3.40.50.1110">
    <property type="entry name" value="SGNH hydrolase"/>
    <property type="match status" value="1"/>
</dbReference>
<reference evidence="2" key="1">
    <citation type="submission" date="2020-11" db="EMBL/GenBank/DDBJ databases">
        <title>Sequencing the genomes of 1000 actinobacteria strains.</title>
        <authorList>
            <person name="Klenk H.-P."/>
        </authorList>
    </citation>
    <scope>NUCLEOTIDE SEQUENCE</scope>
    <source>
        <strain evidence="2">DSM 45356</strain>
    </source>
</reference>
<sequence>MITNPDAVTVLCYGDSNTQGERPSDYDLGRWPADVRWTGQLQDLLGDGFSVIEEGLGGRTTDVDYADRVGKNGRTYLRPCLDTHTPLDIVVLMLGTNDLKIVFDRSADQIAAAVGGLLDDIETYGVGRAGPPKVILLSPAPVDDTKPGYYADEIPRYDTASVAKSRELADRLRALAEKRGHLFADIGIVAEVGDDGVHLTRDSHSAVAALVAARISDALAR</sequence>
<evidence type="ECO:0000259" key="1">
    <source>
        <dbReference type="Pfam" id="PF13472"/>
    </source>
</evidence>
<dbReference type="EMBL" id="JADOUF010000001">
    <property type="protein sequence ID" value="MBG6139268.1"/>
    <property type="molecule type" value="Genomic_DNA"/>
</dbReference>
<evidence type="ECO:0000313" key="3">
    <source>
        <dbReference type="Proteomes" id="UP000622552"/>
    </source>
</evidence>
<evidence type="ECO:0000313" key="2">
    <source>
        <dbReference type="EMBL" id="MBG6139268.1"/>
    </source>
</evidence>